<dbReference type="Gene3D" id="3.30.70.60">
    <property type="match status" value="1"/>
</dbReference>
<keyword evidence="1" id="KW-0812">Transmembrane</keyword>
<reference evidence="2 3" key="1">
    <citation type="submission" date="2020-07" db="EMBL/GenBank/DDBJ databases">
        <authorList>
            <person name="Feng X."/>
        </authorList>
    </citation>
    <scope>NUCLEOTIDE SEQUENCE [LARGE SCALE GENOMIC DNA]</scope>
    <source>
        <strain evidence="2 3">JCM23202</strain>
    </source>
</reference>
<gene>
    <name evidence="2" type="ORF">H5P27_12370</name>
</gene>
<dbReference type="RefSeq" id="WP_185660711.1">
    <property type="nucleotide sequence ID" value="NZ_CAWPOO010000012.1"/>
</dbReference>
<evidence type="ECO:0000313" key="2">
    <source>
        <dbReference type="EMBL" id="MBC2606840.1"/>
    </source>
</evidence>
<sequence length="197" mass="22200">MSLETILAYLKKNYVVVASGLVALVCISFYLYRGKSITVLEADYDDLSVRHTRILRNLKNASDIEVDLERLDQLQADVESRLFLPEDLATNQRYFYQIESTTGVEMTSLQQLLKALPTGKNAKKARKKAQKSPYQELVYDMNIHGTYPEVLEFMRGVEGGKALAALDGFSVVPINGASVETRLNMRISYNVLGRKVQ</sequence>
<evidence type="ECO:0008006" key="4">
    <source>
        <dbReference type="Google" id="ProtNLM"/>
    </source>
</evidence>
<comment type="caution">
    <text evidence="2">The sequence shown here is derived from an EMBL/GenBank/DDBJ whole genome shotgun (WGS) entry which is preliminary data.</text>
</comment>
<dbReference type="InterPro" id="IPR014717">
    <property type="entry name" value="Transl_elong_EF1B/ribsomal_bS6"/>
</dbReference>
<dbReference type="AlphaFoldDB" id="A0A7X1B9I7"/>
<keyword evidence="3" id="KW-1185">Reference proteome</keyword>
<evidence type="ECO:0000256" key="1">
    <source>
        <dbReference type="SAM" id="Phobius"/>
    </source>
</evidence>
<protein>
    <recommendedName>
        <fullName evidence="4">Pilus assembly protein, PilO</fullName>
    </recommendedName>
</protein>
<evidence type="ECO:0000313" key="3">
    <source>
        <dbReference type="Proteomes" id="UP000526501"/>
    </source>
</evidence>
<accession>A0A7X1B9I7</accession>
<dbReference type="Proteomes" id="UP000526501">
    <property type="component" value="Unassembled WGS sequence"/>
</dbReference>
<dbReference type="EMBL" id="JACHVC010000012">
    <property type="protein sequence ID" value="MBC2606840.1"/>
    <property type="molecule type" value="Genomic_DNA"/>
</dbReference>
<feature type="transmembrane region" description="Helical" evidence="1">
    <location>
        <begin position="14"/>
        <end position="32"/>
    </location>
</feature>
<proteinExistence type="predicted"/>
<keyword evidence="1" id="KW-1133">Transmembrane helix</keyword>
<organism evidence="2 3">
    <name type="scientific">Pelagicoccus albus</name>
    <dbReference type="NCBI Taxonomy" id="415222"/>
    <lineage>
        <taxon>Bacteria</taxon>
        <taxon>Pseudomonadati</taxon>
        <taxon>Verrucomicrobiota</taxon>
        <taxon>Opitutia</taxon>
        <taxon>Puniceicoccales</taxon>
        <taxon>Pelagicoccaceae</taxon>
        <taxon>Pelagicoccus</taxon>
    </lineage>
</organism>
<name>A0A7X1B9I7_9BACT</name>
<keyword evidence="1" id="KW-0472">Membrane</keyword>